<protein>
    <submittedName>
        <fullName evidence="2">Uncharacterized protein</fullName>
    </submittedName>
</protein>
<comment type="caution">
    <text evidence="2">The sequence shown here is derived from an EMBL/GenBank/DDBJ whole genome shotgun (WGS) entry which is preliminary data.</text>
</comment>
<feature type="region of interest" description="Disordered" evidence="1">
    <location>
        <begin position="160"/>
        <end position="233"/>
    </location>
</feature>
<gene>
    <name evidence="2" type="ORF">J1605_019525</name>
</gene>
<name>A0AB34HPA8_ESCRO</name>
<proteinExistence type="predicted"/>
<accession>A0AB34HPA8</accession>
<dbReference type="AlphaFoldDB" id="A0AB34HPA8"/>
<reference evidence="2 3" key="1">
    <citation type="submission" date="2022-11" db="EMBL/GenBank/DDBJ databases">
        <title>Whole genome sequence of Eschrichtius robustus ER-17-0199.</title>
        <authorList>
            <person name="Bruniche-Olsen A."/>
            <person name="Black A.N."/>
            <person name="Fields C.J."/>
            <person name="Walden K."/>
            <person name="Dewoody J.A."/>
        </authorList>
    </citation>
    <scope>NUCLEOTIDE SEQUENCE [LARGE SCALE GENOMIC DNA]</scope>
    <source>
        <strain evidence="2">ER-17-0199</strain>
        <tissue evidence="2">Blubber</tissue>
    </source>
</reference>
<evidence type="ECO:0000313" key="3">
    <source>
        <dbReference type="Proteomes" id="UP001159641"/>
    </source>
</evidence>
<dbReference type="EMBL" id="JAIQCJ010001083">
    <property type="protein sequence ID" value="KAJ8792705.1"/>
    <property type="molecule type" value="Genomic_DNA"/>
</dbReference>
<organism evidence="2 3">
    <name type="scientific">Eschrichtius robustus</name>
    <name type="common">California gray whale</name>
    <name type="synonym">Eschrichtius gibbosus</name>
    <dbReference type="NCBI Taxonomy" id="9764"/>
    <lineage>
        <taxon>Eukaryota</taxon>
        <taxon>Metazoa</taxon>
        <taxon>Chordata</taxon>
        <taxon>Craniata</taxon>
        <taxon>Vertebrata</taxon>
        <taxon>Euteleostomi</taxon>
        <taxon>Mammalia</taxon>
        <taxon>Eutheria</taxon>
        <taxon>Laurasiatheria</taxon>
        <taxon>Artiodactyla</taxon>
        <taxon>Whippomorpha</taxon>
        <taxon>Cetacea</taxon>
        <taxon>Mysticeti</taxon>
        <taxon>Eschrichtiidae</taxon>
        <taxon>Eschrichtius</taxon>
    </lineage>
</organism>
<evidence type="ECO:0000313" key="2">
    <source>
        <dbReference type="EMBL" id="KAJ8792705.1"/>
    </source>
</evidence>
<feature type="region of interest" description="Disordered" evidence="1">
    <location>
        <begin position="285"/>
        <end position="311"/>
    </location>
</feature>
<dbReference type="Proteomes" id="UP001159641">
    <property type="component" value="Unassembled WGS sequence"/>
</dbReference>
<keyword evidence="3" id="KW-1185">Reference proteome</keyword>
<sequence>MTLPSEAAWACEGFGSPAAALSAQHLEDFLKNAGESVNEQTWPPWLQPLKLAWVLAAEETALGQLWQAARQDAPGSPVALSSGPHRVPPCFKDIVNTRGRPSYSIHIRHNYSGNKPLWKTAPGNYHTEKPPYFTEEPESRILVEVEETVDIVCGAMGECGEPQGKQRRGGGTEMASPGQSRPLDSDRWTVTIRNGAAGEEGERKQSSLSWFPKAPGKATKRRSPVCPTQRGHQEAVRHRLVTCTDHTQLGGEQQRPSCSRAKDSPFVANLGSAPVTLSAAYAPSDPNLNLLPGGETASSSSLTAWRPGSSL</sequence>
<evidence type="ECO:0000256" key="1">
    <source>
        <dbReference type="SAM" id="MobiDB-lite"/>
    </source>
</evidence>
<feature type="compositionally biased region" description="Polar residues" evidence="1">
    <location>
        <begin position="296"/>
        <end position="311"/>
    </location>
</feature>